<evidence type="ECO:0000259" key="15">
    <source>
        <dbReference type="PROSITE" id="PS50109"/>
    </source>
</evidence>
<keyword evidence="11 14" id="KW-1133">Transmembrane helix</keyword>
<evidence type="ECO:0000313" key="18">
    <source>
        <dbReference type="Proteomes" id="UP000051450"/>
    </source>
</evidence>
<dbReference type="Gene3D" id="3.30.565.10">
    <property type="entry name" value="Histidine kinase-like ATPase, C-terminal domain"/>
    <property type="match status" value="1"/>
</dbReference>
<dbReference type="InterPro" id="IPR036890">
    <property type="entry name" value="HATPase_C_sf"/>
</dbReference>
<dbReference type="RefSeq" id="WP_057974193.1">
    <property type="nucleotide sequence ID" value="NZ_AZDI01000004.1"/>
</dbReference>
<evidence type="ECO:0000256" key="8">
    <source>
        <dbReference type="ARBA" id="ARBA00022741"/>
    </source>
</evidence>
<dbReference type="InterPro" id="IPR005467">
    <property type="entry name" value="His_kinase_dom"/>
</dbReference>
<evidence type="ECO:0000256" key="3">
    <source>
        <dbReference type="ARBA" id="ARBA00012438"/>
    </source>
</evidence>
<evidence type="ECO:0000256" key="11">
    <source>
        <dbReference type="ARBA" id="ARBA00022989"/>
    </source>
</evidence>
<dbReference type="PANTHER" id="PTHR45528">
    <property type="entry name" value="SENSOR HISTIDINE KINASE CPXA"/>
    <property type="match status" value="1"/>
</dbReference>
<feature type="transmembrane region" description="Helical" evidence="14">
    <location>
        <begin position="12"/>
        <end position="33"/>
    </location>
</feature>
<keyword evidence="12" id="KW-0902">Two-component regulatory system</keyword>
<dbReference type="SMART" id="SM00388">
    <property type="entry name" value="HisKA"/>
    <property type="match status" value="1"/>
</dbReference>
<reference evidence="17 18" key="1">
    <citation type="journal article" date="2015" name="Genome Announc.">
        <title>Expanding the biotechnology potential of lactobacilli through comparative genomics of 213 strains and associated genera.</title>
        <authorList>
            <person name="Sun Z."/>
            <person name="Harris H.M."/>
            <person name="McCann A."/>
            <person name="Guo C."/>
            <person name="Argimon S."/>
            <person name="Zhang W."/>
            <person name="Yang X."/>
            <person name="Jeffery I.B."/>
            <person name="Cooney J.C."/>
            <person name="Kagawa T.F."/>
            <person name="Liu W."/>
            <person name="Song Y."/>
            <person name="Salvetti E."/>
            <person name="Wrobel A."/>
            <person name="Rasinkangas P."/>
            <person name="Parkhill J."/>
            <person name="Rea M.C."/>
            <person name="O'Sullivan O."/>
            <person name="Ritari J."/>
            <person name="Douillard F.P."/>
            <person name="Paul Ross R."/>
            <person name="Yang R."/>
            <person name="Briner A.E."/>
            <person name="Felis G.E."/>
            <person name="de Vos W.M."/>
            <person name="Barrangou R."/>
            <person name="Klaenhammer T.R."/>
            <person name="Caufield P.W."/>
            <person name="Cui Y."/>
            <person name="Zhang H."/>
            <person name="O'Toole P.W."/>
        </authorList>
    </citation>
    <scope>NUCLEOTIDE SEQUENCE [LARGE SCALE GENOMIC DNA]</scope>
    <source>
        <strain evidence="17 18">DSM 15638</strain>
    </source>
</reference>
<dbReference type="EC" id="2.7.13.3" evidence="3"/>
<dbReference type="FunFam" id="3.30.565.10:FF:000013">
    <property type="entry name" value="Two-component sensor histidine kinase"/>
    <property type="match status" value="1"/>
</dbReference>
<keyword evidence="10" id="KW-0067">ATP-binding</keyword>
<dbReference type="Proteomes" id="UP000051450">
    <property type="component" value="Unassembled WGS sequence"/>
</dbReference>
<dbReference type="InterPro" id="IPR004358">
    <property type="entry name" value="Sig_transdc_His_kin-like_C"/>
</dbReference>
<dbReference type="SUPFAM" id="SSF47384">
    <property type="entry name" value="Homodimeric domain of signal transducing histidine kinase"/>
    <property type="match status" value="1"/>
</dbReference>
<sequence length="380" mass="43053">MKLTGREKSELIGEGFITIILLILLNLSIFILLNQTIASNPGLRNGIFQIKTSLTFGPNDFNIWSWGNVFVVFMVIVDIIVLYWRLIRRYRQMQLRHVISELHYIADGHYDHQIPFKLQGDMARVVSSINALVQSTIESMEEERRIENSKDELITNVSHDIRTPLTSIIGYLGLIEDNQYNSQEDLLSYTHTAYVKSKQMKVLVEDLFEYTKVRQTSTPINAIDFDMNQMLAQLAASFELEAKNKGMTIASSTKPNPLMMEADTEKLGRVFNNLISNALKYGSGGKHIYLEAEKIGQEVIVKVSNDGPKIPEQSLDQLFDRFYRVEESRSQKTGGTGLGLAIAQSIITLHGGYIYVVSDDSLTSFVIHLPLGKDKKLIRK</sequence>
<feature type="domain" description="HAMP" evidence="16">
    <location>
        <begin position="89"/>
        <end position="141"/>
    </location>
</feature>
<keyword evidence="7 14" id="KW-0812">Transmembrane</keyword>
<proteinExistence type="predicted"/>
<keyword evidence="6" id="KW-0808">Transferase</keyword>
<evidence type="ECO:0000313" key="17">
    <source>
        <dbReference type="EMBL" id="KRK45905.1"/>
    </source>
</evidence>
<keyword evidence="13 14" id="KW-0472">Membrane</keyword>
<dbReference type="GO" id="GO:0000155">
    <property type="term" value="F:phosphorelay sensor kinase activity"/>
    <property type="evidence" value="ECO:0007669"/>
    <property type="project" value="InterPro"/>
</dbReference>
<dbReference type="CDD" id="cd00075">
    <property type="entry name" value="HATPase"/>
    <property type="match status" value="1"/>
</dbReference>
<dbReference type="InterPro" id="IPR003594">
    <property type="entry name" value="HATPase_dom"/>
</dbReference>
<feature type="transmembrane region" description="Helical" evidence="14">
    <location>
        <begin position="63"/>
        <end position="86"/>
    </location>
</feature>
<keyword evidence="4" id="KW-1003">Cell membrane</keyword>
<dbReference type="InterPro" id="IPR003660">
    <property type="entry name" value="HAMP_dom"/>
</dbReference>
<keyword evidence="5" id="KW-0597">Phosphoprotein</keyword>
<dbReference type="GO" id="GO:0005524">
    <property type="term" value="F:ATP binding"/>
    <property type="evidence" value="ECO:0007669"/>
    <property type="project" value="UniProtKB-KW"/>
</dbReference>
<dbReference type="Pfam" id="PF02518">
    <property type="entry name" value="HATPase_c"/>
    <property type="match status" value="1"/>
</dbReference>
<evidence type="ECO:0000259" key="16">
    <source>
        <dbReference type="PROSITE" id="PS50885"/>
    </source>
</evidence>
<comment type="subcellular location">
    <subcellularLocation>
        <location evidence="2">Cell membrane</location>
        <topology evidence="2">Multi-pass membrane protein</topology>
    </subcellularLocation>
</comment>
<dbReference type="FunFam" id="1.10.287.130:FF:000008">
    <property type="entry name" value="Two-component sensor histidine kinase"/>
    <property type="match status" value="1"/>
</dbReference>
<dbReference type="OrthoDB" id="335833at2"/>
<accession>A0A0R1HR19</accession>
<dbReference type="GO" id="GO:0005886">
    <property type="term" value="C:plasma membrane"/>
    <property type="evidence" value="ECO:0007669"/>
    <property type="project" value="UniProtKB-SubCell"/>
</dbReference>
<evidence type="ECO:0000256" key="5">
    <source>
        <dbReference type="ARBA" id="ARBA00022553"/>
    </source>
</evidence>
<keyword evidence="9 17" id="KW-0418">Kinase</keyword>
<comment type="catalytic activity">
    <reaction evidence="1">
        <text>ATP + protein L-histidine = ADP + protein N-phospho-L-histidine.</text>
        <dbReference type="EC" id="2.7.13.3"/>
    </reaction>
</comment>
<dbReference type="InterPro" id="IPR003661">
    <property type="entry name" value="HisK_dim/P_dom"/>
</dbReference>
<dbReference type="PRINTS" id="PR00344">
    <property type="entry name" value="BCTRLSENSOR"/>
</dbReference>
<evidence type="ECO:0000256" key="9">
    <source>
        <dbReference type="ARBA" id="ARBA00022777"/>
    </source>
</evidence>
<evidence type="ECO:0000256" key="1">
    <source>
        <dbReference type="ARBA" id="ARBA00000085"/>
    </source>
</evidence>
<dbReference type="PANTHER" id="PTHR45528:SF1">
    <property type="entry name" value="SENSOR HISTIDINE KINASE CPXA"/>
    <property type="match status" value="1"/>
</dbReference>
<evidence type="ECO:0000256" key="12">
    <source>
        <dbReference type="ARBA" id="ARBA00023012"/>
    </source>
</evidence>
<dbReference type="SUPFAM" id="SSF55874">
    <property type="entry name" value="ATPase domain of HSP90 chaperone/DNA topoisomerase II/histidine kinase"/>
    <property type="match status" value="1"/>
</dbReference>
<name>A0A0R1HR19_9LACO</name>
<evidence type="ECO:0000256" key="2">
    <source>
        <dbReference type="ARBA" id="ARBA00004651"/>
    </source>
</evidence>
<dbReference type="CDD" id="cd00082">
    <property type="entry name" value="HisKA"/>
    <property type="match status" value="1"/>
</dbReference>
<protein>
    <recommendedName>
        <fullName evidence="3">histidine kinase</fullName>
        <ecNumber evidence="3">2.7.13.3</ecNumber>
    </recommendedName>
</protein>
<keyword evidence="8" id="KW-0547">Nucleotide-binding</keyword>
<evidence type="ECO:0000256" key="4">
    <source>
        <dbReference type="ARBA" id="ARBA00022475"/>
    </source>
</evidence>
<comment type="caution">
    <text evidence="17">The sequence shown here is derived from an EMBL/GenBank/DDBJ whole genome shotgun (WGS) entry which is preliminary data.</text>
</comment>
<dbReference type="STRING" id="1423719.FC66_GL001136"/>
<dbReference type="Gene3D" id="1.10.287.130">
    <property type="match status" value="1"/>
</dbReference>
<gene>
    <name evidence="17" type="ORF">FC66_GL001136</name>
</gene>
<dbReference type="PATRIC" id="fig|1423719.4.peg.1157"/>
<dbReference type="InterPro" id="IPR050398">
    <property type="entry name" value="HssS/ArlS-like"/>
</dbReference>
<evidence type="ECO:0000256" key="6">
    <source>
        <dbReference type="ARBA" id="ARBA00022679"/>
    </source>
</evidence>
<dbReference type="EMBL" id="AZDI01000004">
    <property type="protein sequence ID" value="KRK45905.1"/>
    <property type="molecule type" value="Genomic_DNA"/>
</dbReference>
<evidence type="ECO:0000256" key="14">
    <source>
        <dbReference type="SAM" id="Phobius"/>
    </source>
</evidence>
<dbReference type="PROSITE" id="PS50109">
    <property type="entry name" value="HIS_KIN"/>
    <property type="match status" value="1"/>
</dbReference>
<dbReference type="SMART" id="SM00387">
    <property type="entry name" value="HATPase_c"/>
    <property type="match status" value="1"/>
</dbReference>
<evidence type="ECO:0000256" key="7">
    <source>
        <dbReference type="ARBA" id="ARBA00022692"/>
    </source>
</evidence>
<dbReference type="InterPro" id="IPR036097">
    <property type="entry name" value="HisK_dim/P_sf"/>
</dbReference>
<evidence type="ECO:0000256" key="13">
    <source>
        <dbReference type="ARBA" id="ARBA00023136"/>
    </source>
</evidence>
<feature type="domain" description="Histidine kinase" evidence="15">
    <location>
        <begin position="156"/>
        <end position="373"/>
    </location>
</feature>
<dbReference type="Pfam" id="PF00512">
    <property type="entry name" value="HisKA"/>
    <property type="match status" value="1"/>
</dbReference>
<keyword evidence="18" id="KW-1185">Reference proteome</keyword>
<dbReference type="PROSITE" id="PS50885">
    <property type="entry name" value="HAMP"/>
    <property type="match status" value="1"/>
</dbReference>
<evidence type="ECO:0000256" key="10">
    <source>
        <dbReference type="ARBA" id="ARBA00022840"/>
    </source>
</evidence>
<dbReference type="AlphaFoldDB" id="A0A0R1HR19"/>
<organism evidence="17 18">
    <name type="scientific">Dellaglioa algida DSM 15638</name>
    <dbReference type="NCBI Taxonomy" id="1423719"/>
    <lineage>
        <taxon>Bacteria</taxon>
        <taxon>Bacillati</taxon>
        <taxon>Bacillota</taxon>
        <taxon>Bacilli</taxon>
        <taxon>Lactobacillales</taxon>
        <taxon>Lactobacillaceae</taxon>
        <taxon>Dellaglioa</taxon>
    </lineage>
</organism>